<evidence type="ECO:0000259" key="14">
    <source>
        <dbReference type="Pfam" id="PF13334"/>
    </source>
</evidence>
<keyword evidence="8" id="KW-0735">Signal-anchor</keyword>
<comment type="similarity">
    <text evidence="4 13">Belongs to the glycosyltransferase 31 family.</text>
</comment>
<keyword evidence="16" id="KW-1185">Reference proteome</keyword>
<feature type="domain" description="DUF4094" evidence="14">
    <location>
        <begin position="11"/>
        <end position="79"/>
    </location>
</feature>
<evidence type="ECO:0000256" key="6">
    <source>
        <dbReference type="ARBA" id="ARBA00022679"/>
    </source>
</evidence>
<dbReference type="InterPro" id="IPR002659">
    <property type="entry name" value="Glyco_trans_31"/>
</dbReference>
<dbReference type="Pfam" id="PF01762">
    <property type="entry name" value="Galactosyl_T"/>
    <property type="match status" value="1"/>
</dbReference>
<evidence type="ECO:0000256" key="3">
    <source>
        <dbReference type="ARBA" id="ARBA00004922"/>
    </source>
</evidence>
<keyword evidence="10 13" id="KW-0333">Golgi apparatus</keyword>
<evidence type="ECO:0000256" key="13">
    <source>
        <dbReference type="RuleBase" id="RU363063"/>
    </source>
</evidence>
<keyword evidence="7" id="KW-0812">Transmembrane</keyword>
<evidence type="ECO:0000256" key="10">
    <source>
        <dbReference type="ARBA" id="ARBA00023034"/>
    </source>
</evidence>
<comment type="cofactor">
    <cofactor evidence="1 13">
        <name>Mn(2+)</name>
        <dbReference type="ChEBI" id="CHEBI:29035"/>
    </cofactor>
</comment>
<dbReference type="Proteomes" id="UP000266723">
    <property type="component" value="Unassembled WGS sequence"/>
</dbReference>
<keyword evidence="6" id="KW-0808">Transferase</keyword>
<name>A0ABQ7F361_BRACR</name>
<dbReference type="EC" id="2.4.1.-" evidence="13"/>
<keyword evidence="5 13" id="KW-0328">Glycosyltransferase</keyword>
<accession>A0ABQ7F361</accession>
<evidence type="ECO:0000256" key="7">
    <source>
        <dbReference type="ARBA" id="ARBA00022692"/>
    </source>
</evidence>
<evidence type="ECO:0000256" key="1">
    <source>
        <dbReference type="ARBA" id="ARBA00001936"/>
    </source>
</evidence>
<evidence type="ECO:0000256" key="9">
    <source>
        <dbReference type="ARBA" id="ARBA00022989"/>
    </source>
</evidence>
<evidence type="ECO:0000256" key="12">
    <source>
        <dbReference type="ARBA" id="ARBA00023211"/>
    </source>
</evidence>
<evidence type="ECO:0000256" key="2">
    <source>
        <dbReference type="ARBA" id="ARBA00004323"/>
    </source>
</evidence>
<keyword evidence="12 13" id="KW-0464">Manganese</keyword>
<evidence type="ECO:0000256" key="8">
    <source>
        <dbReference type="ARBA" id="ARBA00022968"/>
    </source>
</evidence>
<proteinExistence type="inferred from homology"/>
<comment type="caution">
    <text evidence="15">The sequence shown here is derived from an EMBL/GenBank/DDBJ whole genome shotgun (WGS) entry which is preliminary data.</text>
</comment>
<dbReference type="InterPro" id="IPR025298">
    <property type="entry name" value="DUF4094"/>
</dbReference>
<dbReference type="Gene3D" id="3.90.550.50">
    <property type="match status" value="1"/>
</dbReference>
<comment type="subcellular location">
    <subcellularLocation>
        <location evidence="2 13">Golgi apparatus membrane</location>
        <topology evidence="2 13">Single-pass type II membrane protein</topology>
    </subcellularLocation>
</comment>
<evidence type="ECO:0000256" key="11">
    <source>
        <dbReference type="ARBA" id="ARBA00023136"/>
    </source>
</evidence>
<dbReference type="PANTHER" id="PTHR11214">
    <property type="entry name" value="BETA-1,3-N-ACETYLGLUCOSAMINYLTRANSFERASE"/>
    <property type="match status" value="1"/>
</dbReference>
<keyword evidence="9" id="KW-1133">Transmembrane helix</keyword>
<evidence type="ECO:0000256" key="5">
    <source>
        <dbReference type="ARBA" id="ARBA00022676"/>
    </source>
</evidence>
<dbReference type="PANTHER" id="PTHR11214:SF355">
    <property type="entry name" value="HEXOSYLTRANSFERASE"/>
    <property type="match status" value="1"/>
</dbReference>
<keyword evidence="11" id="KW-0472">Membrane</keyword>
<evidence type="ECO:0000256" key="4">
    <source>
        <dbReference type="ARBA" id="ARBA00008661"/>
    </source>
</evidence>
<evidence type="ECO:0000313" key="16">
    <source>
        <dbReference type="Proteomes" id="UP000266723"/>
    </source>
</evidence>
<gene>
    <name evidence="15" type="ORF">DY000_02046133</name>
</gene>
<organism evidence="15 16">
    <name type="scientific">Brassica cretica</name>
    <name type="common">Mustard</name>
    <dbReference type="NCBI Taxonomy" id="69181"/>
    <lineage>
        <taxon>Eukaryota</taxon>
        <taxon>Viridiplantae</taxon>
        <taxon>Streptophyta</taxon>
        <taxon>Embryophyta</taxon>
        <taxon>Tracheophyta</taxon>
        <taxon>Spermatophyta</taxon>
        <taxon>Magnoliopsida</taxon>
        <taxon>eudicotyledons</taxon>
        <taxon>Gunneridae</taxon>
        <taxon>Pentapetalae</taxon>
        <taxon>rosids</taxon>
        <taxon>malvids</taxon>
        <taxon>Brassicales</taxon>
        <taxon>Brassicaceae</taxon>
        <taxon>Brassiceae</taxon>
        <taxon>Brassica</taxon>
    </lineage>
</organism>
<dbReference type="EMBL" id="QGKV02000297">
    <property type="protein sequence ID" value="KAF3609650.1"/>
    <property type="molecule type" value="Genomic_DNA"/>
</dbReference>
<evidence type="ECO:0000313" key="15">
    <source>
        <dbReference type="EMBL" id="KAF3609650.1"/>
    </source>
</evidence>
<comment type="pathway">
    <text evidence="3">Protein modification; protein glycosylation.</text>
</comment>
<sequence>MKHKASKRLSLTWVSLLCISCFFLGVTFTSRFRGSDDYGHEKEKSHEKDVTEEVLKIHKAIEALGKSVAMLQKQLSVSHSYQQVVGVSTTNTSTGGNQTSKVFMVIGVNTAFSSRQRRDSLRETWMPQGEKLEKLEKEKGIVVKFMIGHSATPHSILDKEIDSEDAQYKDFFRLDHVEGYYNLSAKTKTFFSSAVATWDAEFYVKIDDDVHVNLGMLGSTLALHRHKPRVYIGCMKSGPVLTKKTAKYREPEFWKFGEEGNKYFRHATGQIYAISKDLATYISNNQTAKYREPEFWKFGEEGNKYFRHATGQIYAISKDLATYISNNQPILHKYANEDVTLGSWFIGLEVEHIDDGNFCCSTPDCEMKADAGEVCVASFDWTCSGVCKSVNRMWMVHMICGEDDKAVWDANYYSLR</sequence>
<protein>
    <recommendedName>
        <fullName evidence="13">Hexosyltransferase</fullName>
        <ecNumber evidence="13">2.4.1.-</ecNumber>
    </recommendedName>
</protein>
<reference evidence="15 16" key="1">
    <citation type="journal article" date="2020" name="BMC Genomics">
        <title>Intraspecific diversification of the crop wild relative Brassica cretica Lam. using demographic model selection.</title>
        <authorList>
            <person name="Kioukis A."/>
            <person name="Michalopoulou V.A."/>
            <person name="Briers L."/>
            <person name="Pirintsos S."/>
            <person name="Studholme D.J."/>
            <person name="Pavlidis P."/>
            <person name="Sarris P.F."/>
        </authorList>
    </citation>
    <scope>NUCLEOTIDE SEQUENCE [LARGE SCALE GENOMIC DNA]</scope>
    <source>
        <strain evidence="16">cv. PFS-1207/04</strain>
    </source>
</reference>
<dbReference type="Pfam" id="PF13334">
    <property type="entry name" value="DUF4094"/>
    <property type="match status" value="1"/>
</dbReference>